<gene>
    <name evidence="1" type="ORF">HGM15179_012169</name>
</gene>
<organism evidence="1 2">
    <name type="scientific">Zosterops borbonicus</name>
    <dbReference type="NCBI Taxonomy" id="364589"/>
    <lineage>
        <taxon>Eukaryota</taxon>
        <taxon>Metazoa</taxon>
        <taxon>Chordata</taxon>
        <taxon>Craniata</taxon>
        <taxon>Vertebrata</taxon>
        <taxon>Euteleostomi</taxon>
        <taxon>Archelosauria</taxon>
        <taxon>Archosauria</taxon>
        <taxon>Dinosauria</taxon>
        <taxon>Saurischia</taxon>
        <taxon>Theropoda</taxon>
        <taxon>Coelurosauria</taxon>
        <taxon>Aves</taxon>
        <taxon>Neognathae</taxon>
        <taxon>Neoaves</taxon>
        <taxon>Telluraves</taxon>
        <taxon>Australaves</taxon>
        <taxon>Passeriformes</taxon>
        <taxon>Sylvioidea</taxon>
        <taxon>Zosteropidae</taxon>
        <taxon>Zosterops</taxon>
    </lineage>
</organism>
<dbReference type="AlphaFoldDB" id="A0A8K1GBF4"/>
<name>A0A8K1GBF4_9PASS</name>
<feature type="non-terminal residue" evidence="1">
    <location>
        <position position="79"/>
    </location>
</feature>
<comment type="caution">
    <text evidence="1">The sequence shown here is derived from an EMBL/GenBank/DDBJ whole genome shotgun (WGS) entry which is preliminary data.</text>
</comment>
<dbReference type="Proteomes" id="UP000796761">
    <property type="component" value="Unassembled WGS sequence"/>
</dbReference>
<dbReference type="EMBL" id="SWJQ01000396">
    <property type="protein sequence ID" value="TRZ14951.1"/>
    <property type="molecule type" value="Genomic_DNA"/>
</dbReference>
<sequence>WQDSDAKMYNTTTTGKIEKKLCVLIWILPSNISLPTRILSRLSPWFPLHSVSWSRVQAELKGNFVPRLGAEPSGCPGAE</sequence>
<evidence type="ECO:0000313" key="1">
    <source>
        <dbReference type="EMBL" id="TRZ14951.1"/>
    </source>
</evidence>
<proteinExistence type="predicted"/>
<accession>A0A8K1GBF4</accession>
<keyword evidence="2" id="KW-1185">Reference proteome</keyword>
<protein>
    <submittedName>
        <fullName evidence="1">Uncharacterized protein</fullName>
    </submittedName>
</protein>
<evidence type="ECO:0000313" key="2">
    <source>
        <dbReference type="Proteomes" id="UP000796761"/>
    </source>
</evidence>
<feature type="non-terminal residue" evidence="1">
    <location>
        <position position="1"/>
    </location>
</feature>
<reference evidence="1" key="1">
    <citation type="submission" date="2019-04" db="EMBL/GenBank/DDBJ databases">
        <title>Genome assembly of Zosterops borbonicus 15179.</title>
        <authorList>
            <person name="Leroy T."/>
            <person name="Anselmetti Y."/>
            <person name="Tilak M.-K."/>
            <person name="Nabholz B."/>
        </authorList>
    </citation>
    <scope>NUCLEOTIDE SEQUENCE</scope>
    <source>
        <strain evidence="1">HGM_15179</strain>
        <tissue evidence="1">Muscle</tissue>
    </source>
</reference>